<accession>A0A2K9DAZ9</accession>
<evidence type="ECO:0000256" key="5">
    <source>
        <dbReference type="ARBA" id="ARBA00022833"/>
    </source>
</evidence>
<protein>
    <submittedName>
        <fullName evidence="9">Peptidase M3</fullName>
    </submittedName>
</protein>
<dbReference type="RefSeq" id="WP_101306911.1">
    <property type="nucleotide sequence ID" value="NZ_CP025299.1"/>
</dbReference>
<evidence type="ECO:0000313" key="9">
    <source>
        <dbReference type="EMBL" id="AUG30735.1"/>
    </source>
</evidence>
<dbReference type="GO" id="GO:0046872">
    <property type="term" value="F:metal ion binding"/>
    <property type="evidence" value="ECO:0007669"/>
    <property type="project" value="UniProtKB-UniRule"/>
</dbReference>
<feature type="domain" description="Peptidase M3A/M3B catalytic" evidence="8">
    <location>
        <begin position="212"/>
        <end position="638"/>
    </location>
</feature>
<organism evidence="9 10">
    <name type="scientific">Microbacterium hominis</name>
    <dbReference type="NCBI Taxonomy" id="162426"/>
    <lineage>
        <taxon>Bacteria</taxon>
        <taxon>Bacillati</taxon>
        <taxon>Actinomycetota</taxon>
        <taxon>Actinomycetes</taxon>
        <taxon>Micrococcales</taxon>
        <taxon>Microbacteriaceae</taxon>
        <taxon>Microbacterium</taxon>
    </lineage>
</organism>
<evidence type="ECO:0000256" key="7">
    <source>
        <dbReference type="RuleBase" id="RU003435"/>
    </source>
</evidence>
<evidence type="ECO:0000256" key="1">
    <source>
        <dbReference type="ARBA" id="ARBA00006040"/>
    </source>
</evidence>
<comment type="cofactor">
    <cofactor evidence="7">
        <name>Zn(2+)</name>
        <dbReference type="ChEBI" id="CHEBI:29105"/>
    </cofactor>
    <text evidence="7">Binds 1 zinc ion.</text>
</comment>
<gene>
    <name evidence="9" type="ORF">CXR34_15510</name>
</gene>
<dbReference type="GO" id="GO:0006508">
    <property type="term" value="P:proteolysis"/>
    <property type="evidence" value="ECO:0007669"/>
    <property type="project" value="UniProtKB-KW"/>
</dbReference>
<dbReference type="SUPFAM" id="SSF55486">
    <property type="entry name" value="Metalloproteases ('zincins'), catalytic domain"/>
    <property type="match status" value="1"/>
</dbReference>
<keyword evidence="5 7" id="KW-0862">Zinc</keyword>
<dbReference type="CDD" id="cd06455">
    <property type="entry name" value="M3A_TOP"/>
    <property type="match status" value="1"/>
</dbReference>
<dbReference type="GO" id="GO:0006518">
    <property type="term" value="P:peptide metabolic process"/>
    <property type="evidence" value="ECO:0007669"/>
    <property type="project" value="TreeGrafter"/>
</dbReference>
<keyword evidence="6 7" id="KW-0482">Metalloprotease</keyword>
<dbReference type="InterPro" id="IPR045090">
    <property type="entry name" value="Pept_M3A_M3B"/>
</dbReference>
<keyword evidence="2 7" id="KW-0645">Protease</keyword>
<evidence type="ECO:0000259" key="8">
    <source>
        <dbReference type="Pfam" id="PF01432"/>
    </source>
</evidence>
<dbReference type="PANTHER" id="PTHR11804:SF84">
    <property type="entry name" value="SACCHAROLYSIN"/>
    <property type="match status" value="1"/>
</dbReference>
<evidence type="ECO:0000313" key="10">
    <source>
        <dbReference type="Proteomes" id="UP000233276"/>
    </source>
</evidence>
<dbReference type="Pfam" id="PF01432">
    <property type="entry name" value="Peptidase_M3"/>
    <property type="match status" value="1"/>
</dbReference>
<dbReference type="KEGG" id="mhos:CXR34_15510"/>
<dbReference type="PANTHER" id="PTHR11804">
    <property type="entry name" value="PROTEASE M3 THIMET OLIGOPEPTIDASE-RELATED"/>
    <property type="match status" value="1"/>
</dbReference>
<dbReference type="GO" id="GO:0004222">
    <property type="term" value="F:metalloendopeptidase activity"/>
    <property type="evidence" value="ECO:0007669"/>
    <property type="project" value="InterPro"/>
</dbReference>
<dbReference type="Proteomes" id="UP000233276">
    <property type="component" value="Chromosome"/>
</dbReference>
<evidence type="ECO:0000256" key="3">
    <source>
        <dbReference type="ARBA" id="ARBA00022723"/>
    </source>
</evidence>
<evidence type="ECO:0000256" key="6">
    <source>
        <dbReference type="ARBA" id="ARBA00023049"/>
    </source>
</evidence>
<dbReference type="InterPro" id="IPR001567">
    <property type="entry name" value="Pept_M3A_M3B_dom"/>
</dbReference>
<evidence type="ECO:0000256" key="4">
    <source>
        <dbReference type="ARBA" id="ARBA00022801"/>
    </source>
</evidence>
<keyword evidence="4 7" id="KW-0378">Hydrolase</keyword>
<keyword evidence="3 7" id="KW-0479">Metal-binding</keyword>
<reference evidence="9 10" key="1">
    <citation type="submission" date="2017-12" db="EMBL/GenBank/DDBJ databases">
        <title>Isolation and characterization of estrogens degradatiion strain Microbacterium hominis SJTG1.</title>
        <authorList>
            <person name="Xiong W."/>
            <person name="Yin C."/>
            <person name="Zheng D."/>
            <person name="Liang R."/>
        </authorList>
    </citation>
    <scope>NUCLEOTIDE SEQUENCE [LARGE SCALE GENOMIC DNA]</scope>
    <source>
        <strain evidence="9 10">SJTG1</strain>
    </source>
</reference>
<dbReference type="Gene3D" id="3.40.390.10">
    <property type="entry name" value="Collagenase (Catalytic Domain)"/>
    <property type="match status" value="1"/>
</dbReference>
<proteinExistence type="inferred from homology"/>
<dbReference type="Gene3D" id="1.10.1370.10">
    <property type="entry name" value="Neurolysin, domain 3"/>
    <property type="match status" value="1"/>
</dbReference>
<dbReference type="InterPro" id="IPR024079">
    <property type="entry name" value="MetalloPept_cat_dom_sf"/>
</dbReference>
<dbReference type="EMBL" id="CP025299">
    <property type="protein sequence ID" value="AUG30735.1"/>
    <property type="molecule type" value="Genomic_DNA"/>
</dbReference>
<dbReference type="AlphaFoldDB" id="A0A2K9DAZ9"/>
<sequence length="645" mass="71253">MTAIEPLAFPTDAPGWSAFASARPAAAVALVADLDARLAAADDDLDAATRLELWNDADLALRQATSEAYLLSEAHPDAAVRAAAEEQVQALEALSAARLLDDRLFAAFADLPDDGLDADQRRLLDHLRRDFRRGGVALPDAERERVRELTDRDTQLSLEFSRNVRDGRREIRVPPAGLAGLPQDFIDDHPVGDDGLVVLTTEYTDLMPVREYATDRATRTALVEAYNDLAWPENDAVLAELLAVRAERAQLLGYGDWADFETETRMIGAGRPDGGSAAIAEFLARLDEASAAAAAAEYPVLLARLQRDDPAATEVTIADFFYLLSALRRERHDVDAQLVRSYFSFDRVLPGVLATTSRLLDVEYVPVDVPTWHHDVRSYDVVRAGERLGRIHLDLHPRDGKYNHAACFPLAPGVTGRVLPEAVLLCNFSRGLMTHDEVVTFFHEFGHLVHDILGGDQRFVRFSGVATEWDFVEAPSQLLEEWAWDAEVLASFTADADGQPIPADLVAKMRVADGFGRALEVRRQLGHANVSYHLHVDRPADLQAATEHWYASTSPVQPLRARHPYAGFGHLTGYGACYYTYQWSLVIARDLLSGFGGDLMDAEAATRYRREILEPGGRRDATALVEAFLGRPYAFDAYREWLAGA</sequence>
<dbReference type="InterPro" id="IPR024077">
    <property type="entry name" value="Neurolysin/TOP_dom2"/>
</dbReference>
<name>A0A2K9DAZ9_9MICO</name>
<comment type="similarity">
    <text evidence="1 7">Belongs to the peptidase M3 family.</text>
</comment>
<evidence type="ECO:0000256" key="2">
    <source>
        <dbReference type="ARBA" id="ARBA00022670"/>
    </source>
</evidence>